<evidence type="ECO:0000256" key="4">
    <source>
        <dbReference type="ARBA" id="ARBA00023155"/>
    </source>
</evidence>
<proteinExistence type="predicted"/>
<accession>A0ABN7RP70</accession>
<keyword evidence="2" id="KW-0805">Transcription regulation</keyword>
<evidence type="ECO:0000256" key="5">
    <source>
        <dbReference type="ARBA" id="ARBA00023163"/>
    </source>
</evidence>
<evidence type="ECO:0000259" key="8">
    <source>
        <dbReference type="PROSITE" id="PS51818"/>
    </source>
</evidence>
<organism evidence="9 10">
    <name type="scientific">Oikopleura dioica</name>
    <name type="common">Tunicate</name>
    <dbReference type="NCBI Taxonomy" id="34765"/>
    <lineage>
        <taxon>Eukaryota</taxon>
        <taxon>Metazoa</taxon>
        <taxon>Chordata</taxon>
        <taxon>Tunicata</taxon>
        <taxon>Appendicularia</taxon>
        <taxon>Copelata</taxon>
        <taxon>Oikopleuridae</taxon>
        <taxon>Oikopleura</taxon>
    </lineage>
</organism>
<feature type="compositionally biased region" description="Basic and acidic residues" evidence="7">
    <location>
        <begin position="55"/>
        <end position="64"/>
    </location>
</feature>
<evidence type="ECO:0000256" key="6">
    <source>
        <dbReference type="ARBA" id="ARBA00023242"/>
    </source>
</evidence>
<evidence type="ECO:0000313" key="10">
    <source>
        <dbReference type="Proteomes" id="UP001158576"/>
    </source>
</evidence>
<gene>
    <name evidence="9" type="ORF">OKIOD_LOCUS1721</name>
</gene>
<keyword evidence="5" id="KW-0804">Transcription</keyword>
<comment type="subcellular location">
    <subcellularLocation>
        <location evidence="1">Nucleus</location>
    </subcellularLocation>
</comment>
<evidence type="ECO:0000256" key="7">
    <source>
        <dbReference type="SAM" id="MobiDB-lite"/>
    </source>
</evidence>
<dbReference type="EMBL" id="OU015568">
    <property type="protein sequence ID" value="CAG5082595.1"/>
    <property type="molecule type" value="Genomic_DNA"/>
</dbReference>
<feature type="compositionally biased region" description="Low complexity" evidence="7">
    <location>
        <begin position="124"/>
        <end position="136"/>
    </location>
</feature>
<keyword evidence="4" id="KW-0371">Homeobox</keyword>
<dbReference type="PANTHER" id="PTHR12198:SF0">
    <property type="entry name" value="HOMEOBOX PROTEIN PROSPERO"/>
    <property type="match status" value="1"/>
</dbReference>
<reference evidence="9 10" key="1">
    <citation type="submission" date="2021-04" db="EMBL/GenBank/DDBJ databases">
        <authorList>
            <person name="Bliznina A."/>
        </authorList>
    </citation>
    <scope>NUCLEOTIDE SEQUENCE [LARGE SCALE GENOMIC DNA]</scope>
</reference>
<feature type="compositionally biased region" description="Polar residues" evidence="7">
    <location>
        <begin position="41"/>
        <end position="53"/>
    </location>
</feature>
<dbReference type="InterPro" id="IPR039350">
    <property type="entry name" value="Prospero_homeodomain"/>
</dbReference>
<feature type="region of interest" description="Disordered" evidence="7">
    <location>
        <begin position="32"/>
        <end position="79"/>
    </location>
</feature>
<dbReference type="Proteomes" id="UP001158576">
    <property type="component" value="Chromosome PAR"/>
</dbReference>
<dbReference type="InterPro" id="IPR009057">
    <property type="entry name" value="Homeodomain-like_sf"/>
</dbReference>
<name>A0ABN7RP70_OIKDI</name>
<feature type="region of interest" description="Disordered" evidence="7">
    <location>
        <begin position="113"/>
        <end position="144"/>
    </location>
</feature>
<evidence type="ECO:0000256" key="2">
    <source>
        <dbReference type="ARBA" id="ARBA00023015"/>
    </source>
</evidence>
<protein>
    <submittedName>
        <fullName evidence="9">Oidioi.mRNA.OKI2018_I69.PAR.g10163.t2.cds</fullName>
    </submittedName>
</protein>
<dbReference type="InterPro" id="IPR023082">
    <property type="entry name" value="Homeo_prospero_dom"/>
</dbReference>
<dbReference type="SUPFAM" id="SSF46689">
    <property type="entry name" value="Homeodomain-like"/>
    <property type="match status" value="1"/>
</dbReference>
<keyword evidence="6" id="KW-0539">Nucleus</keyword>
<dbReference type="InterPro" id="IPR037131">
    <property type="entry name" value="Homeo_prospero_dom_sf"/>
</dbReference>
<keyword evidence="10" id="KW-1185">Reference proteome</keyword>
<keyword evidence="3" id="KW-0238">DNA-binding</keyword>
<dbReference type="PROSITE" id="PS51818">
    <property type="entry name" value="HOMEO_PROSPERO"/>
    <property type="match status" value="1"/>
</dbReference>
<feature type="domain" description="Prospero" evidence="8">
    <location>
        <begin position="353"/>
        <end position="511"/>
    </location>
</feature>
<evidence type="ECO:0000313" key="9">
    <source>
        <dbReference type="EMBL" id="CAG5082595.1"/>
    </source>
</evidence>
<dbReference type="PANTHER" id="PTHR12198">
    <property type="entry name" value="HOMEOBOX PROTEIN PROSPERO/PROX-1/CEH-26"/>
    <property type="match status" value="1"/>
</dbReference>
<sequence length="512" mass="57889">MAAAQLNMSQLDQHSVKAMLLQKHISELEKYQQYNGEKADSPTNESGNDSGCENFSDRKSDHDSSTNARSISPISDEEPKMKRSKLIDVVNVDAPVSQSRNMFSIRNLIYSKDTSDSETDQSEDSGNAASNSNGSSPPRPWSPDHEVMRKLKADLSTTLHSFVDTVVSDVCNKVSSNYKESLRNQRKAFHEHRLHLHQEDPMDTVDTRQIIEDAKPMLTAAAAAAQSTISSASPSIASFAAHAQRAQQLQQLTSRHTPSVPTPHQAILSQHLAARATQPQVFQRQSYREAPRPLGYPYTALQSSYPYNPMLNSATETYGRRPFLSIDPLTGRIKSEHEMSDEQAMIFGAAHPQEGLTPHHLKKAKLMFFYTRYPSSNVLKTFFPDVKFNRATTSQLIKWFSNFREFFYIQIEKYARHALSEGIENAADLKVTRESELFKALNNHYNKTNEFEVPEEFLDVALMSLREFFVNIKEGRDVDPSWKKAIYKIICKSDIEIPDAFKSATFLTDVAH</sequence>
<evidence type="ECO:0000256" key="3">
    <source>
        <dbReference type="ARBA" id="ARBA00023125"/>
    </source>
</evidence>
<dbReference type="Pfam" id="PF05044">
    <property type="entry name" value="HPD"/>
    <property type="match status" value="1"/>
</dbReference>
<dbReference type="Gene3D" id="1.10.10.500">
    <property type="entry name" value="Homeo-prospero domain"/>
    <property type="match status" value="1"/>
</dbReference>
<evidence type="ECO:0000256" key="1">
    <source>
        <dbReference type="ARBA" id="ARBA00004123"/>
    </source>
</evidence>